<name>A0ABU3ZTI2_9SPHN</name>
<evidence type="ECO:0000313" key="4">
    <source>
        <dbReference type="Proteomes" id="UP001185984"/>
    </source>
</evidence>
<feature type="domain" description="Deacetylase PdaC" evidence="2">
    <location>
        <begin position="57"/>
        <end position="147"/>
    </location>
</feature>
<keyword evidence="4" id="KW-1185">Reference proteome</keyword>
<sequence length="271" mass="29018">MRAGGLIATGALMLAACSPAQDVADNSAANEAASRFANRMAGEPAPTPPGKPFAQSDKSDYLEFSYAYPGEAATIPALVDKFRKAMETAKADALKMAREDSASAKQAGYPFRPHSLETKWTVAADTPRFLSLRSETYVYTGGAHGMTGYEALLWDKARKRETSVKALMTTPAAFAAAIGDRFCAELDRQRAQKRGAPVAAGDDDFTKCIDPMEQVLVPTSKDGRLIDSMTFVIGPYSAGPYAEGSYEVALPVDAAMRGAIKTEYQDAFVDK</sequence>
<feature type="signal peptide" evidence="1">
    <location>
        <begin position="1"/>
        <end position="20"/>
    </location>
</feature>
<feature type="chain" id="PRO_5045529246" evidence="1">
    <location>
        <begin position="21"/>
        <end position="271"/>
    </location>
</feature>
<dbReference type="Gene3D" id="3.30.565.40">
    <property type="entry name" value="Fervidobacterium nodosum Rt17-B1 like"/>
    <property type="match status" value="1"/>
</dbReference>
<evidence type="ECO:0000313" key="3">
    <source>
        <dbReference type="EMBL" id="MDV5822828.1"/>
    </source>
</evidence>
<organism evidence="3 4">
    <name type="scientific">Sphingobium naphthae</name>
    <dbReference type="NCBI Taxonomy" id="1886786"/>
    <lineage>
        <taxon>Bacteria</taxon>
        <taxon>Pseudomonadati</taxon>
        <taxon>Pseudomonadota</taxon>
        <taxon>Alphaproteobacteria</taxon>
        <taxon>Sphingomonadales</taxon>
        <taxon>Sphingomonadaceae</taxon>
        <taxon>Sphingobium</taxon>
    </lineage>
</organism>
<dbReference type="InterPro" id="IPR025303">
    <property type="entry name" value="PdaC"/>
</dbReference>
<comment type="caution">
    <text evidence="3">The sequence shown here is derived from an EMBL/GenBank/DDBJ whole genome shotgun (WGS) entry which is preliminary data.</text>
</comment>
<gene>
    <name evidence="3" type="ORF">O0R41_04360</name>
</gene>
<dbReference type="PROSITE" id="PS51257">
    <property type="entry name" value="PROKAR_LIPOPROTEIN"/>
    <property type="match status" value="1"/>
</dbReference>
<reference evidence="4" key="1">
    <citation type="journal article" date="2022" name="J Environ Chem Eng">
        <title>Biodegradation of petroleum oil using a constructed nonpathogenic and heavy metal-tolerant bacterial consortium isolated from marine sponges.</title>
        <authorList>
            <person name="Dechsakulwatana C."/>
            <person name="Rungsihiranrut A."/>
            <person name="Muangchinda C."/>
            <person name="Ningthoujam R."/>
            <person name="Klankeo P."/>
            <person name="Pinyakong O."/>
        </authorList>
    </citation>
    <scope>NUCLEOTIDE SEQUENCE [LARGE SCALE GENOMIC DNA]</scope>
    <source>
        <strain evidence="4">MO2-4</strain>
    </source>
</reference>
<accession>A0ABU3ZTI2</accession>
<dbReference type="RefSeq" id="WP_317515924.1">
    <property type="nucleotide sequence ID" value="NZ_JAPTHD010000001.1"/>
</dbReference>
<dbReference type="Pfam" id="PF13739">
    <property type="entry name" value="PdaC"/>
    <property type="match status" value="1"/>
</dbReference>
<evidence type="ECO:0000256" key="1">
    <source>
        <dbReference type="SAM" id="SignalP"/>
    </source>
</evidence>
<protein>
    <submittedName>
        <fullName evidence="3">DUF4163 domain-containing protein</fullName>
    </submittedName>
</protein>
<dbReference type="EMBL" id="JAPTHD010000001">
    <property type="protein sequence ID" value="MDV5822828.1"/>
    <property type="molecule type" value="Genomic_DNA"/>
</dbReference>
<keyword evidence="1" id="KW-0732">Signal</keyword>
<proteinExistence type="predicted"/>
<dbReference type="Proteomes" id="UP001185984">
    <property type="component" value="Unassembled WGS sequence"/>
</dbReference>
<evidence type="ECO:0000259" key="2">
    <source>
        <dbReference type="Pfam" id="PF13739"/>
    </source>
</evidence>